<dbReference type="EMBL" id="VUOB01000010">
    <property type="protein sequence ID" value="KAA2264939.1"/>
    <property type="molecule type" value="Genomic_DNA"/>
</dbReference>
<feature type="compositionally biased region" description="Low complexity" evidence="1">
    <location>
        <begin position="258"/>
        <end position="275"/>
    </location>
</feature>
<proteinExistence type="predicted"/>
<feature type="region of interest" description="Disordered" evidence="1">
    <location>
        <begin position="295"/>
        <end position="361"/>
    </location>
</feature>
<dbReference type="InterPro" id="IPR036689">
    <property type="entry name" value="ESAT-6-like_sf"/>
</dbReference>
<sequence length="361" mass="35768">MARRLGVLDPVEEHFAPVLGKWNDLHEEAGRWRDAAKAAEDMTDRLAGSLGGLDAAWQGADADSFVAYIQKAGLAGHDMSDAMSAMADALDHTADAIRSIVRDLADVLADAAESVSGGLVVPLEGDGRARRFLDDLSRPTREHFEAARDVLEAFGRLCSGVHGERAGANVTMKHKFPEQNWAYHEPAAAKPVAPPATAQPPAGAPAVPAAAQPAAEQHKPDAPAAAAPAAAGTGSGHAGGMPAGMGSGSGVGAGVGAGTPSTGSTGGNLSSGASSYVLPPQQPAAGASHAAAAAGAAGAPGGAPAGGGAPMGGMPPMGGGHGGKGGGDTEHKSKARTVTDPTDLFGKPEMTVPPVLGDDRR</sequence>
<dbReference type="Proteomes" id="UP000323454">
    <property type="component" value="Unassembled WGS sequence"/>
</dbReference>
<feature type="compositionally biased region" description="Gly residues" evidence="1">
    <location>
        <begin position="233"/>
        <end position="257"/>
    </location>
</feature>
<feature type="compositionally biased region" description="Low complexity" evidence="1">
    <location>
        <begin position="199"/>
        <end position="215"/>
    </location>
</feature>
<reference evidence="2 3" key="1">
    <citation type="submission" date="2019-09" db="EMBL/GenBank/DDBJ databases">
        <title>Goodfellowia gen. nov., a new genus of the Pseudonocardineae related to Actinoalloteichus, containing Goodfellowia coeruleoviolacea gen. nov., comb. nov. gen. nov., comb. nov.</title>
        <authorList>
            <person name="Labeda D."/>
        </authorList>
    </citation>
    <scope>NUCLEOTIDE SEQUENCE [LARGE SCALE GENOMIC DNA]</scope>
    <source>
        <strain evidence="2 3">AN110305</strain>
    </source>
</reference>
<name>A0A5B2XQ03_9PSEU</name>
<keyword evidence="3" id="KW-1185">Reference proteome</keyword>
<organism evidence="2 3">
    <name type="scientific">Solihabitans fulvus</name>
    <dbReference type="NCBI Taxonomy" id="1892852"/>
    <lineage>
        <taxon>Bacteria</taxon>
        <taxon>Bacillati</taxon>
        <taxon>Actinomycetota</taxon>
        <taxon>Actinomycetes</taxon>
        <taxon>Pseudonocardiales</taxon>
        <taxon>Pseudonocardiaceae</taxon>
        <taxon>Solihabitans</taxon>
    </lineage>
</organism>
<feature type="compositionally biased region" description="Low complexity" evidence="1">
    <location>
        <begin position="222"/>
        <end position="232"/>
    </location>
</feature>
<evidence type="ECO:0000313" key="2">
    <source>
        <dbReference type="EMBL" id="KAA2264939.1"/>
    </source>
</evidence>
<dbReference type="Pfam" id="PF06013">
    <property type="entry name" value="WXG100"/>
    <property type="match status" value="1"/>
</dbReference>
<comment type="caution">
    <text evidence="2">The sequence shown here is derived from an EMBL/GenBank/DDBJ whole genome shotgun (WGS) entry which is preliminary data.</text>
</comment>
<protein>
    <submittedName>
        <fullName evidence="2">WXG100 family type VII secretion target</fullName>
    </submittedName>
</protein>
<dbReference type="InterPro" id="IPR010310">
    <property type="entry name" value="T7SS_ESAT-6-like"/>
</dbReference>
<dbReference type="Gene3D" id="1.10.287.1060">
    <property type="entry name" value="ESAT-6-like"/>
    <property type="match status" value="1"/>
</dbReference>
<dbReference type="AlphaFoldDB" id="A0A5B2XQ03"/>
<dbReference type="SUPFAM" id="SSF140453">
    <property type="entry name" value="EsxAB dimer-like"/>
    <property type="match status" value="1"/>
</dbReference>
<reference evidence="2 3" key="2">
    <citation type="submission" date="2019-09" db="EMBL/GenBank/DDBJ databases">
        <authorList>
            <person name="Jin C."/>
        </authorList>
    </citation>
    <scope>NUCLEOTIDE SEQUENCE [LARGE SCALE GENOMIC DNA]</scope>
    <source>
        <strain evidence="2 3">AN110305</strain>
    </source>
</reference>
<feature type="compositionally biased region" description="Gly residues" evidence="1">
    <location>
        <begin position="298"/>
        <end position="326"/>
    </location>
</feature>
<gene>
    <name evidence="2" type="ORF">F0L68_06305</name>
</gene>
<dbReference type="OrthoDB" id="3683464at2"/>
<evidence type="ECO:0000313" key="3">
    <source>
        <dbReference type="Proteomes" id="UP000323454"/>
    </source>
</evidence>
<feature type="region of interest" description="Disordered" evidence="1">
    <location>
        <begin position="190"/>
        <end position="282"/>
    </location>
</feature>
<accession>A0A5B2XQ03</accession>
<evidence type="ECO:0000256" key="1">
    <source>
        <dbReference type="SAM" id="MobiDB-lite"/>
    </source>
</evidence>